<reference evidence="6 7" key="1">
    <citation type="submission" date="2016-11" db="EMBL/GenBank/DDBJ databases">
        <title>Actinomyces gypaetusis sp. nov. isolated from the vulture Gypaetus barbatus in Qinghai Tibet Plateau China.</title>
        <authorList>
            <person name="Meng X."/>
        </authorList>
    </citation>
    <scope>NUCLEOTIDE SEQUENCE [LARGE SCALE GENOMIC DNA]</scope>
    <source>
        <strain evidence="6 7">VUL4_2</strain>
    </source>
</reference>
<evidence type="ECO:0000313" key="6">
    <source>
        <dbReference type="EMBL" id="OKL47221.1"/>
    </source>
</evidence>
<dbReference type="EMBL" id="MQSV01000004">
    <property type="protein sequence ID" value="OKL47221.1"/>
    <property type="molecule type" value="Genomic_DNA"/>
</dbReference>
<dbReference type="PANTHER" id="PTHR42734:SF5">
    <property type="entry name" value="IRON TRANSPORT SYSTEM ATP-BINDING PROTEIN HI_0361-RELATED"/>
    <property type="match status" value="1"/>
</dbReference>
<evidence type="ECO:0000259" key="5">
    <source>
        <dbReference type="PROSITE" id="PS50893"/>
    </source>
</evidence>
<evidence type="ECO:0000313" key="7">
    <source>
        <dbReference type="Proteomes" id="UP000186785"/>
    </source>
</evidence>
<evidence type="ECO:0000256" key="4">
    <source>
        <dbReference type="ARBA" id="ARBA00022840"/>
    </source>
</evidence>
<keyword evidence="2" id="KW-0813">Transport</keyword>
<dbReference type="SMART" id="SM00382">
    <property type="entry name" value="AAA"/>
    <property type="match status" value="1"/>
</dbReference>
<dbReference type="RefSeq" id="WP_073709454.1">
    <property type="nucleotide sequence ID" value="NZ_MQSV01000004.1"/>
</dbReference>
<dbReference type="FunFam" id="3.40.50.300:FF:000134">
    <property type="entry name" value="Iron-enterobactin ABC transporter ATP-binding protein"/>
    <property type="match status" value="1"/>
</dbReference>
<dbReference type="Gene3D" id="3.40.50.300">
    <property type="entry name" value="P-loop containing nucleotide triphosphate hydrolases"/>
    <property type="match status" value="1"/>
</dbReference>
<feature type="domain" description="ABC transporter" evidence="5">
    <location>
        <begin position="6"/>
        <end position="238"/>
    </location>
</feature>
<dbReference type="SUPFAM" id="SSF52540">
    <property type="entry name" value="P-loop containing nucleoside triphosphate hydrolases"/>
    <property type="match status" value="1"/>
</dbReference>
<dbReference type="STRING" id="1921764.BSR28_08000"/>
<sequence length="246" mass="26657">MSSSAIEINDLTVAYHDNVVLQGVNLSLPEGEVTALLGANGAGKSTLLKASLNLEPPLRGQVSFFGQPFDAVRARVGYMPQAAQVDWDFPTTVFDTVLMGTYGNLGWFRRPKKPQYEAAQAALAKVGIEDLAQRQISQLSGGQKQRTFMARILAQDPDLFLMDEPFAGVDAASEKALTEVLIDLKNQGKTIVIVHHDLSTVKNFCTWAVLLGNKQVISSGPVEQVFTADALHRAYGIAPELLTTKS</sequence>
<dbReference type="InterPro" id="IPR050153">
    <property type="entry name" value="Metal_Ion_Import_ABC"/>
</dbReference>
<dbReference type="AlphaFoldDB" id="A0A1Q5PKT8"/>
<keyword evidence="4 6" id="KW-0067">ATP-binding</keyword>
<dbReference type="PROSITE" id="PS50893">
    <property type="entry name" value="ABC_TRANSPORTER_2"/>
    <property type="match status" value="1"/>
</dbReference>
<comment type="similarity">
    <text evidence="1">Belongs to the ABC transporter superfamily.</text>
</comment>
<protein>
    <submittedName>
        <fullName evidence="6">Manganese ABC transporter ATP-binding protein</fullName>
    </submittedName>
</protein>
<dbReference type="PANTHER" id="PTHR42734">
    <property type="entry name" value="METAL TRANSPORT SYSTEM ATP-BINDING PROTEIN TM_0124-RELATED"/>
    <property type="match status" value="1"/>
</dbReference>
<accession>A0A1Q5PKT8</accession>
<dbReference type="InterPro" id="IPR027417">
    <property type="entry name" value="P-loop_NTPase"/>
</dbReference>
<evidence type="ECO:0000256" key="1">
    <source>
        <dbReference type="ARBA" id="ARBA00005417"/>
    </source>
</evidence>
<dbReference type="CDD" id="cd03235">
    <property type="entry name" value="ABC_Metallic_Cations"/>
    <property type="match status" value="1"/>
</dbReference>
<proteinExistence type="inferred from homology"/>
<dbReference type="GO" id="GO:0005524">
    <property type="term" value="F:ATP binding"/>
    <property type="evidence" value="ECO:0007669"/>
    <property type="project" value="UniProtKB-KW"/>
</dbReference>
<gene>
    <name evidence="6" type="ORF">BSR29_06280</name>
</gene>
<dbReference type="OrthoDB" id="5296765at2"/>
<name>A0A1Q5PKT8_9ACTO</name>
<dbReference type="InterPro" id="IPR003439">
    <property type="entry name" value="ABC_transporter-like_ATP-bd"/>
</dbReference>
<dbReference type="InterPro" id="IPR003593">
    <property type="entry name" value="AAA+_ATPase"/>
</dbReference>
<evidence type="ECO:0000256" key="2">
    <source>
        <dbReference type="ARBA" id="ARBA00022448"/>
    </source>
</evidence>
<dbReference type="Proteomes" id="UP000186785">
    <property type="component" value="Unassembled WGS sequence"/>
</dbReference>
<keyword evidence="3" id="KW-0547">Nucleotide-binding</keyword>
<organism evidence="6 7">
    <name type="scientific">Boudabousia liubingyangii</name>
    <dbReference type="NCBI Taxonomy" id="1921764"/>
    <lineage>
        <taxon>Bacteria</taxon>
        <taxon>Bacillati</taxon>
        <taxon>Actinomycetota</taxon>
        <taxon>Actinomycetes</taxon>
        <taxon>Actinomycetales</taxon>
        <taxon>Actinomycetaceae</taxon>
        <taxon>Boudabousia</taxon>
    </lineage>
</organism>
<dbReference type="Pfam" id="PF00005">
    <property type="entry name" value="ABC_tran"/>
    <property type="match status" value="1"/>
</dbReference>
<evidence type="ECO:0000256" key="3">
    <source>
        <dbReference type="ARBA" id="ARBA00022741"/>
    </source>
</evidence>
<dbReference type="GO" id="GO:0016887">
    <property type="term" value="F:ATP hydrolysis activity"/>
    <property type="evidence" value="ECO:0007669"/>
    <property type="project" value="InterPro"/>
</dbReference>
<keyword evidence="7" id="KW-1185">Reference proteome</keyword>
<comment type="caution">
    <text evidence="6">The sequence shown here is derived from an EMBL/GenBank/DDBJ whole genome shotgun (WGS) entry which is preliminary data.</text>
</comment>